<evidence type="ECO:0000313" key="3">
    <source>
        <dbReference type="EMBL" id="PFX35056.1"/>
    </source>
</evidence>
<feature type="coiled-coil region" evidence="1">
    <location>
        <begin position="143"/>
        <end position="184"/>
    </location>
</feature>
<name>A0A2B4T0I7_STYPI</name>
<feature type="compositionally biased region" description="Basic and acidic residues" evidence="2">
    <location>
        <begin position="32"/>
        <end position="46"/>
    </location>
</feature>
<dbReference type="EMBL" id="LSMT01000001">
    <property type="protein sequence ID" value="PFX35056.1"/>
    <property type="molecule type" value="Genomic_DNA"/>
</dbReference>
<evidence type="ECO:0000256" key="2">
    <source>
        <dbReference type="SAM" id="MobiDB-lite"/>
    </source>
</evidence>
<proteinExistence type="predicted"/>
<protein>
    <submittedName>
        <fullName evidence="3">Uncharacterized protein</fullName>
    </submittedName>
</protein>
<feature type="region of interest" description="Disordered" evidence="2">
    <location>
        <begin position="32"/>
        <end position="65"/>
    </location>
</feature>
<dbReference type="AlphaFoldDB" id="A0A2B4T0I7"/>
<keyword evidence="4" id="KW-1185">Reference proteome</keyword>
<sequence>MAKSSNESLIMTLLEQIRALEDERDKALQLSSELEKKVRARNKSETDSYGDQGIDSPSEESETKLEKLKEENEVLKGTVESMAQAVIFDLEEIRLNEEQRRFNLKELICEDQNHRSEESSEDMDADGYKTMLDMCKKYYGKMVAELQDERSSLQQKVEKQQALLLEKEMKIAELEMKLQQVSRNMPKKNFSFLRLFDFETLADTFVCTLGCGNSRRFAITEGDEKRTIGYSALERTPHSAIFQTKDFFLSRSEVMKVLVCITLVALLCCTTEGWRKKKLNVRTVSQAGESCQLPNGFPWGNCYKTVNCPAAPHLNCAEGLRCCSGSGTGDDSADDTRTEVQDTAYDKFLRDMGKYYS</sequence>
<gene>
    <name evidence="3" type="ORF">AWC38_SpisGene15</name>
</gene>
<dbReference type="OrthoDB" id="5977713at2759"/>
<evidence type="ECO:0000313" key="4">
    <source>
        <dbReference type="Proteomes" id="UP000225706"/>
    </source>
</evidence>
<keyword evidence="1" id="KW-0175">Coiled coil</keyword>
<organism evidence="3 4">
    <name type="scientific">Stylophora pistillata</name>
    <name type="common">Smooth cauliflower coral</name>
    <dbReference type="NCBI Taxonomy" id="50429"/>
    <lineage>
        <taxon>Eukaryota</taxon>
        <taxon>Metazoa</taxon>
        <taxon>Cnidaria</taxon>
        <taxon>Anthozoa</taxon>
        <taxon>Hexacorallia</taxon>
        <taxon>Scleractinia</taxon>
        <taxon>Astrocoeniina</taxon>
        <taxon>Pocilloporidae</taxon>
        <taxon>Stylophora</taxon>
    </lineage>
</organism>
<evidence type="ECO:0000256" key="1">
    <source>
        <dbReference type="SAM" id="Coils"/>
    </source>
</evidence>
<comment type="caution">
    <text evidence="3">The sequence shown here is derived from an EMBL/GenBank/DDBJ whole genome shotgun (WGS) entry which is preliminary data.</text>
</comment>
<accession>A0A2B4T0I7</accession>
<reference evidence="4" key="1">
    <citation type="journal article" date="2017" name="bioRxiv">
        <title>Comparative analysis of the genomes of Stylophora pistillata and Acropora digitifera provides evidence for extensive differences between species of corals.</title>
        <authorList>
            <person name="Voolstra C.R."/>
            <person name="Li Y."/>
            <person name="Liew Y.J."/>
            <person name="Baumgarten S."/>
            <person name="Zoccola D."/>
            <person name="Flot J.-F."/>
            <person name="Tambutte S."/>
            <person name="Allemand D."/>
            <person name="Aranda M."/>
        </authorList>
    </citation>
    <scope>NUCLEOTIDE SEQUENCE [LARGE SCALE GENOMIC DNA]</scope>
</reference>
<dbReference type="Proteomes" id="UP000225706">
    <property type="component" value="Unassembled WGS sequence"/>
</dbReference>